<organism evidence="1 2">
    <name type="scientific">Kickxella alabastrina</name>
    <dbReference type="NCBI Taxonomy" id="61397"/>
    <lineage>
        <taxon>Eukaryota</taxon>
        <taxon>Fungi</taxon>
        <taxon>Fungi incertae sedis</taxon>
        <taxon>Zoopagomycota</taxon>
        <taxon>Kickxellomycotina</taxon>
        <taxon>Kickxellomycetes</taxon>
        <taxon>Kickxellales</taxon>
        <taxon>Kickxellaceae</taxon>
        <taxon>Kickxella</taxon>
    </lineage>
</organism>
<sequence>MRIFVIPITRTRWALHCHPTNSVPTRITKWAIVAHDKWSKWSTYPRDSWRGKIYAYGETLMNKIDFREYFLKEIPTKSEGALMTKMDIIAPSIIGQSEILQELRTLAVMQDPYHGKWMKYCCYMLPVSSLFTLVPIIPNFPFFYNLFRVYSHYKARHGARHLLHFLDSGAYEVVHDSELSRWYTGAMTPAQSDTPDSHTVAGSSESVDVNHSLDRRSPDRLSAGSSDHVNDDFDRRTLDSNCHLLEEDPPLVTDNDISNMASYFMLPSFEPAIRRARHQIIAQRIKSTQQP</sequence>
<proteinExistence type="predicted"/>
<name>A0ACC1IVC1_9FUNG</name>
<accession>A0ACC1IVC1</accession>
<dbReference type="Proteomes" id="UP001150581">
    <property type="component" value="Unassembled WGS sequence"/>
</dbReference>
<dbReference type="EMBL" id="JANBPG010000024">
    <property type="protein sequence ID" value="KAJ1901529.1"/>
    <property type="molecule type" value="Genomic_DNA"/>
</dbReference>
<keyword evidence="2" id="KW-1185">Reference proteome</keyword>
<protein>
    <submittedName>
        <fullName evidence="1">Uncharacterized protein</fullName>
    </submittedName>
</protein>
<evidence type="ECO:0000313" key="1">
    <source>
        <dbReference type="EMBL" id="KAJ1901529.1"/>
    </source>
</evidence>
<gene>
    <name evidence="1" type="ORF">LPJ66_000702</name>
</gene>
<comment type="caution">
    <text evidence="1">The sequence shown here is derived from an EMBL/GenBank/DDBJ whole genome shotgun (WGS) entry which is preliminary data.</text>
</comment>
<evidence type="ECO:0000313" key="2">
    <source>
        <dbReference type="Proteomes" id="UP001150581"/>
    </source>
</evidence>
<reference evidence="1" key="1">
    <citation type="submission" date="2022-07" db="EMBL/GenBank/DDBJ databases">
        <title>Phylogenomic reconstructions and comparative analyses of Kickxellomycotina fungi.</title>
        <authorList>
            <person name="Reynolds N.K."/>
            <person name="Stajich J.E."/>
            <person name="Barry K."/>
            <person name="Grigoriev I.V."/>
            <person name="Crous P."/>
            <person name="Smith M.E."/>
        </authorList>
    </citation>
    <scope>NUCLEOTIDE SEQUENCE</scope>
    <source>
        <strain evidence="1">Benny 63K</strain>
    </source>
</reference>